<dbReference type="Pfam" id="PF00386">
    <property type="entry name" value="C1q"/>
    <property type="match status" value="1"/>
</dbReference>
<sequence length="314" mass="35977">MSNANLKVTEGMVLTSSTLQAVHNEILQGRTLDTLPEISETALKTEMEPKVQNLLISSKNSIAELKKEVERMKININLFSKNLDLEKRFRKLETINPTERDHVLNAVQTFNEQNNAHILNFHAELTKLEQQYLQQDQKFTQIFNAYCLYVLQQQQAHKQDIKTAIDTMEAQQTVLNAKKSVTQHFSRLAADSDTYNSEQYVKLGGAMLQNGDSPWNSELNTYTCPETGIYEFHFNFTGMGDSYHFDVWKNNKKEIDLCFQVSKEFSQLHWMVNLVLQKNDFINIKPNKDPANNGGTLTICGGTPLNTTVTYWPT</sequence>
<keyword evidence="1" id="KW-0175">Coiled coil</keyword>
<evidence type="ECO:0000313" key="3">
    <source>
        <dbReference type="EMBL" id="RDB35071.1"/>
    </source>
</evidence>
<keyword evidence="4" id="KW-1185">Reference proteome</keyword>
<evidence type="ECO:0000313" key="4">
    <source>
        <dbReference type="Proteomes" id="UP000253934"/>
    </source>
</evidence>
<reference evidence="3" key="1">
    <citation type="submission" date="2018-04" db="EMBL/GenBank/DDBJ databases">
        <title>Draft genome sequence of the Candidatus Spirobacillus cienkowskii, a pathogen of freshwater Daphnia species, reconstructed from hemolymph metagenomic reads.</title>
        <authorList>
            <person name="Bresciani L."/>
            <person name="Lemos L.N."/>
            <person name="Wale N."/>
            <person name="Lin J.Y."/>
            <person name="Fernandes G.R."/>
            <person name="Duffy M.A."/>
            <person name="Rodrigues J.M."/>
        </authorList>
    </citation>
    <scope>NUCLEOTIDE SEQUENCE [LARGE SCALE GENOMIC DNA]</scope>
    <source>
        <strain evidence="3">Binning01</strain>
    </source>
</reference>
<name>A0A369KKC4_9BACT</name>
<dbReference type="EMBL" id="QOVW01000109">
    <property type="protein sequence ID" value="RDB35071.1"/>
    <property type="molecule type" value="Genomic_DNA"/>
</dbReference>
<evidence type="ECO:0000256" key="1">
    <source>
        <dbReference type="SAM" id="Coils"/>
    </source>
</evidence>
<feature type="coiled-coil region" evidence="1">
    <location>
        <begin position="55"/>
        <end position="82"/>
    </location>
</feature>
<proteinExistence type="predicted"/>
<dbReference type="AlphaFoldDB" id="A0A369KKC4"/>
<organism evidence="3 4">
    <name type="scientific">Spirobacillus cienkowskii</name>
    <dbReference type="NCBI Taxonomy" id="495820"/>
    <lineage>
        <taxon>Bacteria</taxon>
        <taxon>Pseudomonadati</taxon>
        <taxon>Bdellovibrionota</taxon>
        <taxon>Oligoflexia</taxon>
        <taxon>Silvanigrellales</taxon>
        <taxon>Spirobacillus</taxon>
    </lineage>
</organism>
<dbReference type="InterPro" id="IPR008983">
    <property type="entry name" value="Tumour_necrosis_fac-like_dom"/>
</dbReference>
<accession>A0A369KKC4</accession>
<gene>
    <name evidence="3" type="ORF">DCC88_12030</name>
</gene>
<dbReference type="SUPFAM" id="SSF49842">
    <property type="entry name" value="TNF-like"/>
    <property type="match status" value="1"/>
</dbReference>
<comment type="caution">
    <text evidence="3">The sequence shown here is derived from an EMBL/GenBank/DDBJ whole genome shotgun (WGS) entry which is preliminary data.</text>
</comment>
<dbReference type="Gene3D" id="2.60.120.40">
    <property type="match status" value="1"/>
</dbReference>
<dbReference type="InterPro" id="IPR001073">
    <property type="entry name" value="C1q_dom"/>
</dbReference>
<evidence type="ECO:0000259" key="2">
    <source>
        <dbReference type="Pfam" id="PF00386"/>
    </source>
</evidence>
<protein>
    <recommendedName>
        <fullName evidence="2">C1q domain-containing protein</fullName>
    </recommendedName>
</protein>
<feature type="domain" description="C1q" evidence="2">
    <location>
        <begin position="198"/>
        <end position="287"/>
    </location>
</feature>
<dbReference type="Proteomes" id="UP000253934">
    <property type="component" value="Unassembled WGS sequence"/>
</dbReference>